<comment type="caution">
    <text evidence="6">The sequence shown here is derived from an EMBL/GenBank/DDBJ whole genome shotgun (WGS) entry which is preliminary data.</text>
</comment>
<evidence type="ECO:0000259" key="5">
    <source>
        <dbReference type="PROSITE" id="PS50975"/>
    </source>
</evidence>
<dbReference type="OrthoDB" id="434648at2759"/>
<dbReference type="OMA" id="CVEGREY"/>
<evidence type="ECO:0000256" key="2">
    <source>
        <dbReference type="ARBA" id="ARBA00022741"/>
    </source>
</evidence>
<dbReference type="AlphaFoldDB" id="A0A8J6C2P1"/>
<proteinExistence type="predicted"/>
<evidence type="ECO:0000256" key="4">
    <source>
        <dbReference type="PROSITE-ProRule" id="PRU00409"/>
    </source>
</evidence>
<evidence type="ECO:0000313" key="6">
    <source>
        <dbReference type="EMBL" id="KAG8458634.1"/>
    </source>
</evidence>
<dbReference type="Proteomes" id="UP000751190">
    <property type="component" value="Unassembled WGS sequence"/>
</dbReference>
<evidence type="ECO:0000256" key="1">
    <source>
        <dbReference type="ARBA" id="ARBA00022598"/>
    </source>
</evidence>
<keyword evidence="1" id="KW-0436">Ligase</keyword>
<keyword evidence="7" id="KW-1185">Reference proteome</keyword>
<reference evidence="6" key="1">
    <citation type="submission" date="2021-05" db="EMBL/GenBank/DDBJ databases">
        <title>The genome of the haptophyte Pavlova lutheri (Diacronema luteri, Pavlovales) - a model for lipid biosynthesis in eukaryotic algae.</title>
        <authorList>
            <person name="Hulatt C.J."/>
            <person name="Posewitz M.C."/>
        </authorList>
    </citation>
    <scope>NUCLEOTIDE SEQUENCE</scope>
    <source>
        <strain evidence="6">NIVA-4/92</strain>
    </source>
</reference>
<protein>
    <recommendedName>
        <fullName evidence="5">ATP-grasp domain-containing protein</fullName>
    </recommendedName>
</protein>
<keyword evidence="3 4" id="KW-0067">ATP-binding</keyword>
<dbReference type="Gene3D" id="3.30.470.20">
    <property type="entry name" value="ATP-grasp fold, B domain"/>
    <property type="match status" value="1"/>
</dbReference>
<dbReference type="PROSITE" id="PS50975">
    <property type="entry name" value="ATP_GRASP"/>
    <property type="match status" value="1"/>
</dbReference>
<dbReference type="Pfam" id="PF13535">
    <property type="entry name" value="ATP-grasp_4"/>
    <property type="match status" value="1"/>
</dbReference>
<dbReference type="GO" id="GO:0046872">
    <property type="term" value="F:metal ion binding"/>
    <property type="evidence" value="ECO:0007669"/>
    <property type="project" value="InterPro"/>
</dbReference>
<evidence type="ECO:0000256" key="3">
    <source>
        <dbReference type="ARBA" id="ARBA00022840"/>
    </source>
</evidence>
<dbReference type="GO" id="GO:0005524">
    <property type="term" value="F:ATP binding"/>
    <property type="evidence" value="ECO:0007669"/>
    <property type="project" value="UniProtKB-UniRule"/>
</dbReference>
<dbReference type="SUPFAM" id="SSF56059">
    <property type="entry name" value="Glutathione synthetase ATP-binding domain-like"/>
    <property type="match status" value="1"/>
</dbReference>
<sequence length="500" mass="53235">MLAIVSLLAFERLDSRARGGVRQASMCAMPSRLRGGGAPLVLAVDTVGSYADELNNECAARGGRLVQVWSTEFADGELAGDELTDEERADLLQNRAPEPSCELEWAQRRFGGAGNIAAVVCVSDHGLATSERLASALGVNGNGVLPARRDKLAMAEAVRAAGLESVRQCLALDWESAAAFVRQHLPPGAPCVLKPRRGVASVGVYKASSLHEARAAFIALRGLPVSSDSAVSVREGVLVQECVEGREYAVDTASRRGEHKVVHLWRYDKRELNGAHFVYQATILCDGLSSEEERVMRYAQHVLDALRVRDGPAHLEVRAAAPPRGPVLIEANVGRWHGVPYSASLGNLAQGYNAFGAVMDACLDADAWGRLPATPALRAHARMVHLVLSGVGRVLSVNLPQPGDADLPSLVEAEAKYEPGDMVVRPSTDLKSDGGHLLLVSCDAATVEADYAVVLERQPTFFELKPEETERSSIGGVACDIPSYVRALLAADSDSSKAGG</sequence>
<dbReference type="InterPro" id="IPR052032">
    <property type="entry name" value="ATP-dep_AA_Ligase"/>
</dbReference>
<name>A0A8J6C2P1_DIALT</name>
<keyword evidence="2 4" id="KW-0547">Nucleotide-binding</keyword>
<dbReference type="EMBL" id="JAGTXO010000049">
    <property type="protein sequence ID" value="KAG8458634.1"/>
    <property type="molecule type" value="Genomic_DNA"/>
</dbReference>
<evidence type="ECO:0000313" key="7">
    <source>
        <dbReference type="Proteomes" id="UP000751190"/>
    </source>
</evidence>
<gene>
    <name evidence="6" type="ORF">KFE25_008431</name>
</gene>
<dbReference type="InterPro" id="IPR011761">
    <property type="entry name" value="ATP-grasp"/>
</dbReference>
<accession>A0A8J6C2P1</accession>
<dbReference type="GO" id="GO:0016874">
    <property type="term" value="F:ligase activity"/>
    <property type="evidence" value="ECO:0007669"/>
    <property type="project" value="UniProtKB-KW"/>
</dbReference>
<dbReference type="PANTHER" id="PTHR43585">
    <property type="entry name" value="FUMIPYRROLE BIOSYNTHESIS PROTEIN C"/>
    <property type="match status" value="1"/>
</dbReference>
<dbReference type="PANTHER" id="PTHR43585:SF2">
    <property type="entry name" value="ATP-GRASP ENZYME FSQD"/>
    <property type="match status" value="1"/>
</dbReference>
<feature type="domain" description="ATP-grasp" evidence="5">
    <location>
        <begin position="155"/>
        <end position="363"/>
    </location>
</feature>
<organism evidence="6 7">
    <name type="scientific">Diacronema lutheri</name>
    <name type="common">Unicellular marine alga</name>
    <name type="synonym">Monochrysis lutheri</name>
    <dbReference type="NCBI Taxonomy" id="2081491"/>
    <lineage>
        <taxon>Eukaryota</taxon>
        <taxon>Haptista</taxon>
        <taxon>Haptophyta</taxon>
        <taxon>Pavlovophyceae</taxon>
        <taxon>Pavlovales</taxon>
        <taxon>Pavlovaceae</taxon>
        <taxon>Diacronema</taxon>
    </lineage>
</organism>